<comment type="caution">
    <text evidence="3">The sequence shown here is derived from an EMBL/GenBank/DDBJ whole genome shotgun (WGS) entry which is preliminary data.</text>
</comment>
<evidence type="ECO:0000313" key="3">
    <source>
        <dbReference type="EMBL" id="HET97500.1"/>
    </source>
</evidence>
<reference evidence="3" key="1">
    <citation type="journal article" date="2020" name="mSystems">
        <title>Genome- and Community-Level Interaction Insights into Carbon Utilization and Element Cycling Functions of Hydrothermarchaeota in Hydrothermal Sediment.</title>
        <authorList>
            <person name="Zhou Z."/>
            <person name="Liu Y."/>
            <person name="Xu W."/>
            <person name="Pan J."/>
            <person name="Luo Z.H."/>
            <person name="Li M."/>
        </authorList>
    </citation>
    <scope>NUCLEOTIDE SEQUENCE [LARGE SCALE GENOMIC DNA]</scope>
    <source>
        <strain evidence="3">SpSt-1224</strain>
    </source>
</reference>
<dbReference type="AlphaFoldDB" id="A0A7C2TFU5"/>
<evidence type="ECO:0000259" key="2">
    <source>
        <dbReference type="Pfam" id="PF00144"/>
    </source>
</evidence>
<protein>
    <submittedName>
        <fullName evidence="3">Class A beta-lactamase-related serine hydrolase</fullName>
    </submittedName>
</protein>
<dbReference type="PANTHER" id="PTHR43283:SF11">
    <property type="entry name" value="BETA-LACTAMASE-RELATED DOMAIN-CONTAINING PROTEIN"/>
    <property type="match status" value="1"/>
</dbReference>
<dbReference type="GO" id="GO:0016787">
    <property type="term" value="F:hydrolase activity"/>
    <property type="evidence" value="ECO:0007669"/>
    <property type="project" value="UniProtKB-KW"/>
</dbReference>
<dbReference type="Pfam" id="PF00144">
    <property type="entry name" value="Beta-lactamase"/>
    <property type="match status" value="1"/>
</dbReference>
<organism evidence="3">
    <name type="scientific">Desulfurivibrio alkaliphilus</name>
    <dbReference type="NCBI Taxonomy" id="427923"/>
    <lineage>
        <taxon>Bacteria</taxon>
        <taxon>Pseudomonadati</taxon>
        <taxon>Thermodesulfobacteriota</taxon>
        <taxon>Desulfobulbia</taxon>
        <taxon>Desulfobulbales</taxon>
        <taxon>Desulfobulbaceae</taxon>
        <taxon>Desulfurivibrio</taxon>
    </lineage>
</organism>
<dbReference type="PANTHER" id="PTHR43283">
    <property type="entry name" value="BETA-LACTAMASE-RELATED"/>
    <property type="match status" value="1"/>
</dbReference>
<sequence length="387" mass="42969">MINFFLQQNKMLEDIFMEAITKGVFPGAAIAVAHGVASNRNIEVKCFGYTGYQGDENEPVEPETFYDLASLTKPLATLPALLVLLARGELGFDDKLEDLLQRKVSREKRAIRLRHLLGHSAGLPAHLPFFEHWAPQSALEQREGIREKVVAEIMARPLLFTPGTATLYSDLGYILAGMVVEKRSGDDLAEFIEKNIYAPLGLSNQLFFNPHNHPRQVVYAPGEYCSWRQRLLKGEVGDENCALLGGVAGHAGLFGNIRGVAGLTSYLLDIWQNQAPEKLILIESDDLRHCLTKQQIKNDTTWALGMDTPSARGSSGGDLLSAASVGHLGYAGTSFWIDPHRELVVVLLTNRVHPSRFNDQIKRFRPLFHNNLIRVLDSCNLSGRSQT</sequence>
<dbReference type="InterPro" id="IPR050789">
    <property type="entry name" value="Diverse_Enzym_Activities"/>
</dbReference>
<evidence type="ECO:0000256" key="1">
    <source>
        <dbReference type="ARBA" id="ARBA00022801"/>
    </source>
</evidence>
<name>A0A7C2TFU5_9BACT</name>
<gene>
    <name evidence="3" type="ORF">ENN98_02115</name>
</gene>
<feature type="domain" description="Beta-lactamase-related" evidence="2">
    <location>
        <begin position="16"/>
        <end position="358"/>
    </location>
</feature>
<keyword evidence="1 3" id="KW-0378">Hydrolase</keyword>
<dbReference type="EMBL" id="DSDS01000047">
    <property type="protein sequence ID" value="HET97500.1"/>
    <property type="molecule type" value="Genomic_DNA"/>
</dbReference>
<dbReference type="SUPFAM" id="SSF56601">
    <property type="entry name" value="beta-lactamase/transpeptidase-like"/>
    <property type="match status" value="1"/>
</dbReference>
<dbReference type="InterPro" id="IPR012338">
    <property type="entry name" value="Beta-lactam/transpept-like"/>
</dbReference>
<proteinExistence type="predicted"/>
<dbReference type="Gene3D" id="3.40.710.10">
    <property type="entry name" value="DD-peptidase/beta-lactamase superfamily"/>
    <property type="match status" value="1"/>
</dbReference>
<dbReference type="Proteomes" id="UP000885986">
    <property type="component" value="Unassembled WGS sequence"/>
</dbReference>
<accession>A0A7C2TFU5</accession>
<dbReference type="InterPro" id="IPR001466">
    <property type="entry name" value="Beta-lactam-related"/>
</dbReference>